<feature type="domain" description="DUF4190" evidence="2">
    <location>
        <begin position="74"/>
        <end position="135"/>
    </location>
</feature>
<sequence>APSYGTPAAETASSYPGYAAPAADAAPAYGATPYGTQGYPAPAYGTATYGAQGYSGYGTQGYGSYAAAARTNVLAIISLVGSIAGFFILPFAGPLVGVITGHIALGQIKRSGEKGRGLALTGVILGWVNIAIAVIFIAFIVIVAIAGASSSSYRY</sequence>
<reference evidence="3 4" key="1">
    <citation type="journal article" date="2016" name="Front. Microbiol.">
        <title>Genomic Resource of Rice Seed Associated Bacteria.</title>
        <authorList>
            <person name="Midha S."/>
            <person name="Bansal K."/>
            <person name="Sharma S."/>
            <person name="Kumar N."/>
            <person name="Patil P.P."/>
            <person name="Chaudhry V."/>
            <person name="Patil P.B."/>
        </authorList>
    </citation>
    <scope>NUCLEOTIDE SEQUENCE [LARGE SCALE GENOMIC DNA]</scope>
    <source>
        <strain evidence="3 4">NS220</strain>
    </source>
</reference>
<gene>
    <name evidence="3" type="ORF">NS220_01940</name>
</gene>
<dbReference type="Proteomes" id="UP000075025">
    <property type="component" value="Unassembled WGS sequence"/>
</dbReference>
<organism evidence="3 4">
    <name type="scientific">Microbacterium testaceum</name>
    <name type="common">Aureobacterium testaceum</name>
    <name type="synonym">Brevibacterium testaceum</name>
    <dbReference type="NCBI Taxonomy" id="2033"/>
    <lineage>
        <taxon>Bacteria</taxon>
        <taxon>Bacillati</taxon>
        <taxon>Actinomycetota</taxon>
        <taxon>Actinomycetes</taxon>
        <taxon>Micrococcales</taxon>
        <taxon>Microbacteriaceae</taxon>
        <taxon>Microbacterium</taxon>
    </lineage>
</organism>
<dbReference type="AlphaFoldDB" id="A0A147F1M1"/>
<feature type="transmembrane region" description="Helical" evidence="1">
    <location>
        <begin position="117"/>
        <end position="146"/>
    </location>
</feature>
<name>A0A147F1M1_MICTE</name>
<evidence type="ECO:0000256" key="1">
    <source>
        <dbReference type="SAM" id="Phobius"/>
    </source>
</evidence>
<accession>A0A147F1M1</accession>
<proteinExistence type="predicted"/>
<keyword evidence="1" id="KW-1133">Transmembrane helix</keyword>
<dbReference type="Pfam" id="PF13828">
    <property type="entry name" value="DUF4190"/>
    <property type="match status" value="1"/>
</dbReference>
<dbReference type="OrthoDB" id="4374883at2"/>
<dbReference type="InterPro" id="IPR025241">
    <property type="entry name" value="DUF4190"/>
</dbReference>
<keyword evidence="1" id="KW-0812">Transmembrane</keyword>
<comment type="caution">
    <text evidence="3">The sequence shown here is derived from an EMBL/GenBank/DDBJ whole genome shotgun (WGS) entry which is preliminary data.</text>
</comment>
<feature type="transmembrane region" description="Helical" evidence="1">
    <location>
        <begin position="73"/>
        <end position="105"/>
    </location>
</feature>
<feature type="non-terminal residue" evidence="3">
    <location>
        <position position="1"/>
    </location>
</feature>
<dbReference type="RefSeq" id="WP_058622422.1">
    <property type="nucleotide sequence ID" value="NZ_LDRT01000009.1"/>
</dbReference>
<evidence type="ECO:0000313" key="3">
    <source>
        <dbReference type="EMBL" id="KTR96501.1"/>
    </source>
</evidence>
<evidence type="ECO:0000259" key="2">
    <source>
        <dbReference type="Pfam" id="PF13828"/>
    </source>
</evidence>
<dbReference type="PATRIC" id="fig|2033.6.peg.3925"/>
<keyword evidence="1" id="KW-0472">Membrane</keyword>
<dbReference type="EMBL" id="LDRT01000009">
    <property type="protein sequence ID" value="KTR96501.1"/>
    <property type="molecule type" value="Genomic_DNA"/>
</dbReference>
<evidence type="ECO:0000313" key="4">
    <source>
        <dbReference type="Proteomes" id="UP000075025"/>
    </source>
</evidence>
<protein>
    <recommendedName>
        <fullName evidence="2">DUF4190 domain-containing protein</fullName>
    </recommendedName>
</protein>